<gene>
    <name evidence="1" type="ORF">AP75_09955</name>
</gene>
<keyword evidence="2" id="KW-1185">Reference proteome</keyword>
<dbReference type="InterPro" id="IPR046228">
    <property type="entry name" value="DUF6261"/>
</dbReference>
<comment type="caution">
    <text evidence="1">The sequence shown here is derived from an EMBL/GenBank/DDBJ whole genome shotgun (WGS) entry which is preliminary data.</text>
</comment>
<protein>
    <submittedName>
        <fullName evidence="1">Uncharacterized protein</fullName>
    </submittedName>
</protein>
<sequence length="233" mass="26001">MKIKLTALSTKNLATLAQRVISSSSSGNYQVIANHPLLLALQASYNEYDLVYTKQIYSGKGTDVAAADHERDAAYNNLKAFLNGYRKLPSAANFQLAEDLYQVFKTFGLDMNRLSYSSQTAQMKKLVETLELPENAQKITTLSLTAAFAEMKTKHETFETLFAEQAEANADLRNMTSASAIRRNLEQTLRSYLNLITAMKEVPGWELLYADINELVKAASNSKVKPKEEDPTL</sequence>
<evidence type="ECO:0000313" key="1">
    <source>
        <dbReference type="EMBL" id="OWK97711.1"/>
    </source>
</evidence>
<reference evidence="1 2" key="2">
    <citation type="submission" date="2017-05" db="EMBL/GenBank/DDBJ databases">
        <title>Genome of Chryseobacterium haifense.</title>
        <authorList>
            <person name="Newman J.D."/>
        </authorList>
    </citation>
    <scope>NUCLEOTIDE SEQUENCE [LARGE SCALE GENOMIC DNA]</scope>
    <source>
        <strain evidence="1 2">DSM 19056</strain>
    </source>
</reference>
<dbReference type="Proteomes" id="UP000197587">
    <property type="component" value="Unassembled WGS sequence"/>
</dbReference>
<organism evidence="1 2">
    <name type="scientific">Kaistella haifensis DSM 19056</name>
    <dbReference type="NCBI Taxonomy" id="1450526"/>
    <lineage>
        <taxon>Bacteria</taxon>
        <taxon>Pseudomonadati</taxon>
        <taxon>Bacteroidota</taxon>
        <taxon>Flavobacteriia</taxon>
        <taxon>Flavobacteriales</taxon>
        <taxon>Weeksellaceae</taxon>
        <taxon>Chryseobacterium group</taxon>
        <taxon>Kaistella</taxon>
    </lineage>
</organism>
<dbReference type="AlphaFoldDB" id="A0A2D0A627"/>
<proteinExistence type="predicted"/>
<dbReference type="RefSeq" id="WP_034767430.1">
    <property type="nucleotide sequence ID" value="NZ_JASZ02000022.1"/>
</dbReference>
<evidence type="ECO:0000313" key="2">
    <source>
        <dbReference type="Proteomes" id="UP000197587"/>
    </source>
</evidence>
<name>A0A2D0A627_9FLAO</name>
<dbReference type="EMBL" id="JASZ02000022">
    <property type="protein sequence ID" value="OWK97711.1"/>
    <property type="molecule type" value="Genomic_DNA"/>
</dbReference>
<reference evidence="1 2" key="1">
    <citation type="submission" date="2014-01" db="EMBL/GenBank/DDBJ databases">
        <authorList>
            <consortium name="Genome Consortium for Active Teaching"/>
            <person name="Sontag T.C."/>
            <person name="Newman J.D."/>
        </authorList>
    </citation>
    <scope>NUCLEOTIDE SEQUENCE [LARGE SCALE GENOMIC DNA]</scope>
    <source>
        <strain evidence="1 2">DSM 19056</strain>
    </source>
</reference>
<accession>A0A2D0A627</accession>
<dbReference type="Pfam" id="PF19775">
    <property type="entry name" value="DUF6261"/>
    <property type="match status" value="1"/>
</dbReference>